<keyword evidence="4" id="KW-0145">Chemotaxis</keyword>
<dbReference type="InterPro" id="IPR051315">
    <property type="entry name" value="Bact_Chemotaxis_CheA"/>
</dbReference>
<comment type="function">
    <text evidence="11">Involved in the transmission of sensory signals from the chemoreceptors to the flagellar motors. CheA is autophosphorylated; it can transfer its phosphate group to either CheB or CheY.</text>
</comment>
<dbReference type="PANTHER" id="PTHR43395">
    <property type="entry name" value="SENSOR HISTIDINE KINASE CHEA"/>
    <property type="match status" value="1"/>
</dbReference>
<evidence type="ECO:0000256" key="8">
    <source>
        <dbReference type="ARBA" id="ARBA00022777"/>
    </source>
</evidence>
<dbReference type="Gene3D" id="1.10.287.560">
    <property type="entry name" value="Histidine kinase CheA-like, homodimeric domain"/>
    <property type="match status" value="1"/>
</dbReference>
<feature type="domain" description="HPt" evidence="16">
    <location>
        <begin position="1"/>
        <end position="103"/>
    </location>
</feature>
<dbReference type="AlphaFoldDB" id="A0A370DLB0"/>
<evidence type="ECO:0000313" key="18">
    <source>
        <dbReference type="Proteomes" id="UP000254266"/>
    </source>
</evidence>
<dbReference type="SUPFAM" id="SSF55874">
    <property type="entry name" value="ATPase domain of HSP90 chaperone/DNA topoisomerase II/histidine kinase"/>
    <property type="match status" value="1"/>
</dbReference>
<dbReference type="Pfam" id="PF02895">
    <property type="entry name" value="H-kinase_dim"/>
    <property type="match status" value="1"/>
</dbReference>
<evidence type="ECO:0000256" key="5">
    <source>
        <dbReference type="ARBA" id="ARBA00022553"/>
    </source>
</evidence>
<keyword evidence="7" id="KW-0547">Nucleotide-binding</keyword>
<comment type="catalytic activity">
    <reaction evidence="1">
        <text>ATP + protein L-histidine = ADP + protein N-phospho-L-histidine.</text>
        <dbReference type="EC" id="2.7.13.3"/>
    </reaction>
</comment>
<dbReference type="SUPFAM" id="SSF47226">
    <property type="entry name" value="Histidine-containing phosphotransfer domain, HPT domain"/>
    <property type="match status" value="1"/>
</dbReference>
<dbReference type="GO" id="GO:0006935">
    <property type="term" value="P:chemotaxis"/>
    <property type="evidence" value="ECO:0007669"/>
    <property type="project" value="UniProtKB-KW"/>
</dbReference>
<evidence type="ECO:0000256" key="4">
    <source>
        <dbReference type="ARBA" id="ARBA00022500"/>
    </source>
</evidence>
<keyword evidence="18" id="KW-1185">Reference proteome</keyword>
<feature type="compositionally biased region" description="Basic and acidic residues" evidence="13">
    <location>
        <begin position="715"/>
        <end position="730"/>
    </location>
</feature>
<dbReference type="EMBL" id="QFXC01000003">
    <property type="protein sequence ID" value="RDH85692.1"/>
    <property type="molecule type" value="Genomic_DNA"/>
</dbReference>
<evidence type="ECO:0000256" key="6">
    <source>
        <dbReference type="ARBA" id="ARBA00022679"/>
    </source>
</evidence>
<organism evidence="17 18">
    <name type="scientific">endosymbiont of Galathealinum brachiosum</name>
    <dbReference type="NCBI Taxonomy" id="2200906"/>
    <lineage>
        <taxon>Bacteria</taxon>
        <taxon>Pseudomonadati</taxon>
        <taxon>Pseudomonadota</taxon>
        <taxon>Gammaproteobacteria</taxon>
        <taxon>sulfur-oxidizing symbionts</taxon>
    </lineage>
</organism>
<dbReference type="Gene3D" id="2.30.30.40">
    <property type="entry name" value="SH3 Domains"/>
    <property type="match status" value="1"/>
</dbReference>
<gene>
    <name evidence="17" type="ORF">DIZ80_01835</name>
</gene>
<keyword evidence="6" id="KW-0808">Transferase</keyword>
<dbReference type="PROSITE" id="PS50894">
    <property type="entry name" value="HPT"/>
    <property type="match status" value="1"/>
</dbReference>
<keyword evidence="5 12" id="KW-0597">Phosphoprotein</keyword>
<evidence type="ECO:0000259" key="16">
    <source>
        <dbReference type="PROSITE" id="PS50894"/>
    </source>
</evidence>
<proteinExistence type="predicted"/>
<comment type="caution">
    <text evidence="17">The sequence shown here is derived from an EMBL/GenBank/DDBJ whole genome shotgun (WGS) entry which is preliminary data.</text>
</comment>
<dbReference type="CDD" id="cd16916">
    <property type="entry name" value="HATPase_CheA-like"/>
    <property type="match status" value="1"/>
</dbReference>
<evidence type="ECO:0000259" key="14">
    <source>
        <dbReference type="PROSITE" id="PS50109"/>
    </source>
</evidence>
<dbReference type="SMART" id="SM00073">
    <property type="entry name" value="HPT"/>
    <property type="match status" value="1"/>
</dbReference>
<dbReference type="PANTHER" id="PTHR43395:SF10">
    <property type="entry name" value="CHEMOTAXIS PROTEIN CHEA"/>
    <property type="match status" value="1"/>
</dbReference>
<dbReference type="EC" id="2.7.13.3" evidence="2"/>
<evidence type="ECO:0000256" key="11">
    <source>
        <dbReference type="ARBA" id="ARBA00035100"/>
    </source>
</evidence>
<keyword evidence="9" id="KW-0067">ATP-binding</keyword>
<dbReference type="SUPFAM" id="SSF50341">
    <property type="entry name" value="CheW-like"/>
    <property type="match status" value="1"/>
</dbReference>
<dbReference type="InterPro" id="IPR002545">
    <property type="entry name" value="CheW-lke_dom"/>
</dbReference>
<dbReference type="GO" id="GO:0000155">
    <property type="term" value="F:phosphorelay sensor kinase activity"/>
    <property type="evidence" value="ECO:0007669"/>
    <property type="project" value="InterPro"/>
</dbReference>
<dbReference type="InterPro" id="IPR037006">
    <property type="entry name" value="CheA-like_homodim_sf"/>
</dbReference>
<dbReference type="Pfam" id="PF01584">
    <property type="entry name" value="CheW"/>
    <property type="match status" value="1"/>
</dbReference>
<evidence type="ECO:0000256" key="2">
    <source>
        <dbReference type="ARBA" id="ARBA00012438"/>
    </source>
</evidence>
<dbReference type="SMART" id="SM01231">
    <property type="entry name" value="H-kinase_dim"/>
    <property type="match status" value="1"/>
</dbReference>
<dbReference type="PRINTS" id="PR00344">
    <property type="entry name" value="BCTRLSENSOR"/>
</dbReference>
<evidence type="ECO:0000313" key="17">
    <source>
        <dbReference type="EMBL" id="RDH85692.1"/>
    </source>
</evidence>
<dbReference type="InterPro" id="IPR005467">
    <property type="entry name" value="His_kinase_dom"/>
</dbReference>
<dbReference type="PROSITE" id="PS50109">
    <property type="entry name" value="HIS_KIN"/>
    <property type="match status" value="1"/>
</dbReference>
<dbReference type="InterPro" id="IPR036641">
    <property type="entry name" value="HPT_dom_sf"/>
</dbReference>
<dbReference type="Gene3D" id="3.30.565.10">
    <property type="entry name" value="Histidine kinase-like ATPase, C-terminal domain"/>
    <property type="match status" value="1"/>
</dbReference>
<dbReference type="InterPro" id="IPR036097">
    <property type="entry name" value="HisK_dim/P_sf"/>
</dbReference>
<dbReference type="SUPFAM" id="SSF47384">
    <property type="entry name" value="Homodimeric domain of signal transducing histidine kinase"/>
    <property type="match status" value="1"/>
</dbReference>
<dbReference type="CDD" id="cd00088">
    <property type="entry name" value="HPT"/>
    <property type="match status" value="1"/>
</dbReference>
<feature type="domain" description="Histidine kinase" evidence="14">
    <location>
        <begin position="321"/>
        <end position="576"/>
    </location>
</feature>
<dbReference type="InterPro" id="IPR037257">
    <property type="entry name" value="T2SS_E_N_sf"/>
</dbReference>
<feature type="modified residue" description="Phosphohistidine" evidence="12">
    <location>
        <position position="46"/>
    </location>
</feature>
<evidence type="ECO:0000256" key="1">
    <source>
        <dbReference type="ARBA" id="ARBA00000085"/>
    </source>
</evidence>
<dbReference type="Gene3D" id="1.20.120.160">
    <property type="entry name" value="HPT domain"/>
    <property type="match status" value="1"/>
</dbReference>
<evidence type="ECO:0000256" key="7">
    <source>
        <dbReference type="ARBA" id="ARBA00022741"/>
    </source>
</evidence>
<evidence type="ECO:0000256" key="12">
    <source>
        <dbReference type="PROSITE-ProRule" id="PRU00110"/>
    </source>
</evidence>
<dbReference type="GO" id="GO:0005737">
    <property type="term" value="C:cytoplasm"/>
    <property type="evidence" value="ECO:0007669"/>
    <property type="project" value="InterPro"/>
</dbReference>
<dbReference type="SMART" id="SM00260">
    <property type="entry name" value="CheW"/>
    <property type="match status" value="1"/>
</dbReference>
<dbReference type="InterPro" id="IPR036890">
    <property type="entry name" value="HATPase_C_sf"/>
</dbReference>
<dbReference type="InterPro" id="IPR004105">
    <property type="entry name" value="CheA-like_dim"/>
</dbReference>
<evidence type="ECO:0000256" key="3">
    <source>
        <dbReference type="ARBA" id="ARBA00021495"/>
    </source>
</evidence>
<dbReference type="Pfam" id="PF01627">
    <property type="entry name" value="Hpt"/>
    <property type="match status" value="1"/>
</dbReference>
<name>A0A370DLB0_9GAMM</name>
<keyword evidence="10" id="KW-0902">Two-component regulatory system</keyword>
<dbReference type="GO" id="GO:0005524">
    <property type="term" value="F:ATP binding"/>
    <property type="evidence" value="ECO:0007669"/>
    <property type="project" value="UniProtKB-KW"/>
</dbReference>
<dbReference type="InterPro" id="IPR003594">
    <property type="entry name" value="HATPase_dom"/>
</dbReference>
<evidence type="ECO:0000259" key="15">
    <source>
        <dbReference type="PROSITE" id="PS50851"/>
    </source>
</evidence>
<keyword evidence="8" id="KW-0418">Kinase</keyword>
<dbReference type="Pfam" id="PF02518">
    <property type="entry name" value="HATPase_c"/>
    <property type="match status" value="1"/>
</dbReference>
<evidence type="ECO:0000256" key="13">
    <source>
        <dbReference type="SAM" id="MobiDB-lite"/>
    </source>
</evidence>
<dbReference type="SUPFAM" id="SSF160246">
    <property type="entry name" value="EspE N-terminal domain-like"/>
    <property type="match status" value="1"/>
</dbReference>
<dbReference type="Proteomes" id="UP000254266">
    <property type="component" value="Unassembled WGS sequence"/>
</dbReference>
<sequence>MSLDENTQIFVTESHELLEDMESALLDLERSPNDADLINRVFRAAHTIKGSSGLFGFDHIVEFTHVAENLLDDVRNCLVPVSGDLISLFMRVKDHISLLIQSVVDDSEVNQEENKALLEMLNAFKAGSGDATGVVCENNANDSDAGEDPDEDVKGKVKSEDWHISIRLGIDTFRQGFNPQVMFNQIKELGEIKKARLVTEVIPLLNDVNSESCFMGWEIILTSSEDKNTISEVFEFFDDAKIDILPPKSHINDYKEMIKNLPDDDLVIGQILVEIGALTENELQQALNQQKEEGGLTGDILIEQGSIQPEVVDTVVEKQKKIRNEKQRELSFVRVDSEKLDVLVTLVGELVISGAKVSQMAEHREDDELIESMEEMMTTLEEMRESALGLRMVPIANTLNRFNRVVRDISKDLNKKIRLEITGGETELDKTVIERIGDPLTHLIRNSMDHGIELPAERVLAGKEEEGVIHLKAFHETGTIVIEVIDNGKGLDAEKLFSLAKERGLVKEGDDLSDKEIYNLIFEPGFSTAKTVSNISGRGVGMDVVRRNIEALRGSVAINSEKNIGTTISIRLPLTLAIIDGFHVRVADESFIIPLDMIDECVTLTEDQKEEVKSHNYINLREEVLPLIRMDDYLGIQNSHAKTSRINVVVVQFAGKKLGLLVDELDGEAQAVIKPLGRVFQGVRGFAGFTILGSGQLALIMDIPDLVKSAIQREKTEHKNQYRPQEDIEVTKPLIH</sequence>
<feature type="domain" description="CheW-like" evidence="15">
    <location>
        <begin position="578"/>
        <end position="712"/>
    </location>
</feature>
<dbReference type="SMART" id="SM00387">
    <property type="entry name" value="HATPase_c"/>
    <property type="match status" value="1"/>
</dbReference>
<dbReference type="FunFam" id="3.30.565.10:FF:000016">
    <property type="entry name" value="Chemotaxis protein CheA, putative"/>
    <property type="match status" value="1"/>
</dbReference>
<reference evidence="17 18" key="1">
    <citation type="journal article" date="2018" name="ISME J.">
        <title>Endosymbiont genomes yield clues of tubeworm success.</title>
        <authorList>
            <person name="Li Y."/>
            <person name="Liles M.R."/>
            <person name="Halanych K.M."/>
        </authorList>
    </citation>
    <scope>NUCLEOTIDE SEQUENCE [LARGE SCALE GENOMIC DNA]</scope>
    <source>
        <strain evidence="17">A1464</strain>
    </source>
</reference>
<dbReference type="InterPro" id="IPR004358">
    <property type="entry name" value="Sig_transdc_His_kin-like_C"/>
</dbReference>
<accession>A0A370DLB0</accession>
<protein>
    <recommendedName>
        <fullName evidence="3">Chemotaxis protein CheA</fullName>
        <ecNumber evidence="2">2.7.13.3</ecNumber>
    </recommendedName>
</protein>
<evidence type="ECO:0000256" key="9">
    <source>
        <dbReference type="ARBA" id="ARBA00022840"/>
    </source>
</evidence>
<dbReference type="PROSITE" id="PS50851">
    <property type="entry name" value="CHEW"/>
    <property type="match status" value="1"/>
</dbReference>
<evidence type="ECO:0000256" key="10">
    <source>
        <dbReference type="ARBA" id="ARBA00023012"/>
    </source>
</evidence>
<dbReference type="InterPro" id="IPR036061">
    <property type="entry name" value="CheW-like_dom_sf"/>
</dbReference>
<feature type="region of interest" description="Disordered" evidence="13">
    <location>
        <begin position="715"/>
        <end position="736"/>
    </location>
</feature>
<dbReference type="InterPro" id="IPR008207">
    <property type="entry name" value="Sig_transdc_His_kin_Hpt_dom"/>
</dbReference>